<proteinExistence type="predicted"/>
<evidence type="ECO:0000313" key="3">
    <source>
        <dbReference type="EMBL" id="KAF7193657.1"/>
    </source>
</evidence>
<comment type="caution">
    <text evidence="3">The sequence shown here is derived from an EMBL/GenBank/DDBJ whole genome shotgun (WGS) entry which is preliminary data.</text>
</comment>
<sequence>MRFTTPFSALGLALTSIAQHASATPATTTAPAAESDSDTSSSAMAPGASTLTTTVVPPPTTLTVTANLSTQSSSSASLSPQSNGTTLTTVISSIISTQTVTATPSGSDSDPVASMLTAVGVDPNLLNGNATIPPEMLPGYVPPGPRIHACSKWDFFYNAYKVAGKGWDPKYIKTELEKCGGLSKYKLRTGCEIKAPGDWDWEVNLHLMDQWEDICPNKALKTAIEYGGGPPGAIEFSEYCEDFGTDYHEGHAPNHCGKDD</sequence>
<feature type="compositionally biased region" description="Low complexity" evidence="1">
    <location>
        <begin position="50"/>
        <end position="59"/>
    </location>
</feature>
<accession>A0A8H6RN23</accession>
<name>A0A8H6RN23_9PEZI</name>
<evidence type="ECO:0000313" key="4">
    <source>
        <dbReference type="Proteomes" id="UP000660729"/>
    </source>
</evidence>
<keyword evidence="2" id="KW-0732">Signal</keyword>
<feature type="chain" id="PRO_5033986912" evidence="2">
    <location>
        <begin position="24"/>
        <end position="260"/>
    </location>
</feature>
<dbReference type="OrthoDB" id="3649384at2759"/>
<evidence type="ECO:0000256" key="2">
    <source>
        <dbReference type="SAM" id="SignalP"/>
    </source>
</evidence>
<evidence type="ECO:0000256" key="1">
    <source>
        <dbReference type="SAM" id="MobiDB-lite"/>
    </source>
</evidence>
<dbReference type="EMBL" id="JABCIY010000077">
    <property type="protein sequence ID" value="KAF7193657.1"/>
    <property type="molecule type" value="Genomic_DNA"/>
</dbReference>
<organism evidence="3 4">
    <name type="scientific">Pseudocercospora fuligena</name>
    <dbReference type="NCBI Taxonomy" id="685502"/>
    <lineage>
        <taxon>Eukaryota</taxon>
        <taxon>Fungi</taxon>
        <taxon>Dikarya</taxon>
        <taxon>Ascomycota</taxon>
        <taxon>Pezizomycotina</taxon>
        <taxon>Dothideomycetes</taxon>
        <taxon>Dothideomycetidae</taxon>
        <taxon>Mycosphaerellales</taxon>
        <taxon>Mycosphaerellaceae</taxon>
        <taxon>Pseudocercospora</taxon>
    </lineage>
</organism>
<protein>
    <submittedName>
        <fullName evidence="3">Uncharacterized protein</fullName>
    </submittedName>
</protein>
<keyword evidence="4" id="KW-1185">Reference proteome</keyword>
<feature type="compositionally biased region" description="Low complexity" evidence="1">
    <location>
        <begin position="22"/>
        <end position="43"/>
    </location>
</feature>
<dbReference type="Proteomes" id="UP000660729">
    <property type="component" value="Unassembled WGS sequence"/>
</dbReference>
<reference evidence="3" key="1">
    <citation type="submission" date="2020-04" db="EMBL/GenBank/DDBJ databases">
        <title>Draft genome resource of the tomato pathogen Pseudocercospora fuligena.</title>
        <authorList>
            <person name="Zaccaron A."/>
        </authorList>
    </citation>
    <scope>NUCLEOTIDE SEQUENCE</scope>
    <source>
        <strain evidence="3">PF001</strain>
    </source>
</reference>
<dbReference type="AlphaFoldDB" id="A0A8H6RN23"/>
<feature type="region of interest" description="Disordered" evidence="1">
    <location>
        <begin position="22"/>
        <end position="59"/>
    </location>
</feature>
<gene>
    <name evidence="3" type="ORF">HII31_05003</name>
</gene>
<feature type="signal peptide" evidence="2">
    <location>
        <begin position="1"/>
        <end position="23"/>
    </location>
</feature>